<evidence type="ECO:0000313" key="2">
    <source>
        <dbReference type="EMBL" id="GAU47370.1"/>
    </source>
</evidence>
<dbReference type="PANTHER" id="PTHR34427">
    <property type="entry name" value="DUF4283 DOMAIN PROTEIN"/>
    <property type="match status" value="1"/>
</dbReference>
<proteinExistence type="predicted"/>
<dbReference type="OrthoDB" id="1080235at2759"/>
<evidence type="ECO:0008006" key="4">
    <source>
        <dbReference type="Google" id="ProtNLM"/>
    </source>
</evidence>
<dbReference type="Proteomes" id="UP000242715">
    <property type="component" value="Unassembled WGS sequence"/>
</dbReference>
<feature type="region of interest" description="Disordered" evidence="1">
    <location>
        <begin position="183"/>
        <end position="207"/>
    </location>
</feature>
<sequence>MDRIQTRDRSRQGDVHHRSVIHNQRSFSVDSLCASRPDEFRASRPLVFNEKVQQPMQMTDRRRLEGSRRLGNEGMKQKLMGEKKGSVGSSGQGRFKGAVPASAGSVFRRMFMFPIGEINAANRLGLISSFDRNDLFVGRRTQPNTFGEKKEALVPVRTIGNLNPQRHSNPVSEIVRREVERLKSNKGDVSKEKTKHQTEEGGRTLSNPGEHVAFIKATDHKLLVRSYKTKVDDVCWAQTGLVATITNGEVVPVVQNRITDARFNNLTLIPLGANKVFIRSMVGEDALEVVIGAKDFFILIFSHWKRWDFCPQTYKRGAWVRLYGIPVHAWNVNFFKLCLFDCGMFLRADSCSADKDDLILLVF</sequence>
<dbReference type="PANTHER" id="PTHR34427:SF5">
    <property type="entry name" value="DUF4283 DOMAIN-CONTAINING PROTEIN"/>
    <property type="match status" value="1"/>
</dbReference>
<organism evidence="2 3">
    <name type="scientific">Trifolium subterraneum</name>
    <name type="common">Subterranean clover</name>
    <dbReference type="NCBI Taxonomy" id="3900"/>
    <lineage>
        <taxon>Eukaryota</taxon>
        <taxon>Viridiplantae</taxon>
        <taxon>Streptophyta</taxon>
        <taxon>Embryophyta</taxon>
        <taxon>Tracheophyta</taxon>
        <taxon>Spermatophyta</taxon>
        <taxon>Magnoliopsida</taxon>
        <taxon>eudicotyledons</taxon>
        <taxon>Gunneridae</taxon>
        <taxon>Pentapetalae</taxon>
        <taxon>rosids</taxon>
        <taxon>fabids</taxon>
        <taxon>Fabales</taxon>
        <taxon>Fabaceae</taxon>
        <taxon>Papilionoideae</taxon>
        <taxon>50 kb inversion clade</taxon>
        <taxon>NPAAA clade</taxon>
        <taxon>Hologalegina</taxon>
        <taxon>IRL clade</taxon>
        <taxon>Trifolieae</taxon>
        <taxon>Trifolium</taxon>
    </lineage>
</organism>
<dbReference type="EMBL" id="DF974307">
    <property type="protein sequence ID" value="GAU47370.1"/>
    <property type="molecule type" value="Genomic_DNA"/>
</dbReference>
<evidence type="ECO:0000256" key="1">
    <source>
        <dbReference type="SAM" id="MobiDB-lite"/>
    </source>
</evidence>
<name>A0A2Z6PBQ2_TRISU</name>
<reference evidence="3" key="1">
    <citation type="journal article" date="2017" name="Front. Plant Sci.">
        <title>Climate Clever Clovers: New Paradigm to Reduce the Environmental Footprint of Ruminants by Breeding Low Methanogenic Forages Utilizing Haplotype Variation.</title>
        <authorList>
            <person name="Kaur P."/>
            <person name="Appels R."/>
            <person name="Bayer P.E."/>
            <person name="Keeble-Gagnere G."/>
            <person name="Wang J."/>
            <person name="Hirakawa H."/>
            <person name="Shirasawa K."/>
            <person name="Vercoe P."/>
            <person name="Stefanova K."/>
            <person name="Durmic Z."/>
            <person name="Nichols P."/>
            <person name="Revell C."/>
            <person name="Isobe S.N."/>
            <person name="Edwards D."/>
            <person name="Erskine W."/>
        </authorList>
    </citation>
    <scope>NUCLEOTIDE SEQUENCE [LARGE SCALE GENOMIC DNA]</scope>
    <source>
        <strain evidence="3">cv. Daliak</strain>
    </source>
</reference>
<keyword evidence="3" id="KW-1185">Reference proteome</keyword>
<feature type="compositionally biased region" description="Basic and acidic residues" evidence="1">
    <location>
        <begin position="183"/>
        <end position="202"/>
    </location>
</feature>
<dbReference type="AlphaFoldDB" id="A0A2Z6PBQ2"/>
<accession>A0A2Z6PBQ2</accession>
<protein>
    <recommendedName>
        <fullName evidence="4">DUF4283 domain-containing protein</fullName>
    </recommendedName>
</protein>
<evidence type="ECO:0000313" key="3">
    <source>
        <dbReference type="Proteomes" id="UP000242715"/>
    </source>
</evidence>
<gene>
    <name evidence="2" type="ORF">TSUD_403730</name>
</gene>